<dbReference type="EMBL" id="CP041690">
    <property type="protein sequence ID" value="QEE22737.1"/>
    <property type="molecule type" value="Genomic_DNA"/>
</dbReference>
<feature type="transmembrane region" description="Helical" evidence="1">
    <location>
        <begin position="83"/>
        <end position="102"/>
    </location>
</feature>
<dbReference type="AlphaFoldDB" id="A0A5B9DU69"/>
<sequence length="107" mass="11663">MARGERPCRGLRAGGPAILRRLYAGLGQSVWRRYAPSLYRGFIPIGWSDHVSRSRVSDRRIGGLCGRRAAGPCRGAAQVTLDIVLGAILAAALFVYLLAALLRPERF</sequence>
<name>A0A5B9DU69_9HYPH</name>
<protein>
    <submittedName>
        <fullName evidence="2">K(+)-transporting ATPase subunit F</fullName>
    </submittedName>
</protein>
<keyword evidence="3" id="KW-1185">Reference proteome</keyword>
<accession>A0A5B9DU69</accession>
<evidence type="ECO:0000313" key="3">
    <source>
        <dbReference type="Proteomes" id="UP000321062"/>
    </source>
</evidence>
<keyword evidence="1" id="KW-0812">Transmembrane</keyword>
<dbReference type="GO" id="GO:0005886">
    <property type="term" value="C:plasma membrane"/>
    <property type="evidence" value="ECO:0007669"/>
    <property type="project" value="InterPro"/>
</dbReference>
<dbReference type="NCBIfam" id="TIGR02115">
    <property type="entry name" value="potass_kdpF"/>
    <property type="match status" value="1"/>
</dbReference>
<dbReference type="InterPro" id="IPR011726">
    <property type="entry name" value="KdpF"/>
</dbReference>
<proteinExistence type="predicted"/>
<reference evidence="2 3" key="1">
    <citation type="journal article" date="2015" name="Int. J. Syst. Evol. Microbiol.">
        <title>Youhaiella tibetensis gen. nov., sp. nov., isolated from subsurface sediment.</title>
        <authorList>
            <person name="Wang Y.X."/>
            <person name="Huang F.Q."/>
            <person name="Nogi Y."/>
            <person name="Pang S.J."/>
            <person name="Wang P.K."/>
            <person name="Lv J."/>
        </authorList>
    </citation>
    <scope>NUCLEOTIDE SEQUENCE [LARGE SCALE GENOMIC DNA]</scope>
    <source>
        <strain evidence="3">fig4</strain>
    </source>
</reference>
<dbReference type="Proteomes" id="UP000321062">
    <property type="component" value="Chromosome"/>
</dbReference>
<dbReference type="Pfam" id="PF09604">
    <property type="entry name" value="Potass_KdpF"/>
    <property type="match status" value="1"/>
</dbReference>
<dbReference type="KEGG" id="yti:FNA67_07725"/>
<keyword evidence="1" id="KW-1133">Transmembrane helix</keyword>
<dbReference type="GO" id="GO:0008556">
    <property type="term" value="F:P-type potassium transmembrane transporter activity"/>
    <property type="evidence" value="ECO:0007669"/>
    <property type="project" value="InterPro"/>
</dbReference>
<evidence type="ECO:0000313" key="2">
    <source>
        <dbReference type="EMBL" id="QEE22737.1"/>
    </source>
</evidence>
<evidence type="ECO:0000256" key="1">
    <source>
        <dbReference type="SAM" id="Phobius"/>
    </source>
</evidence>
<organism evidence="2 3">
    <name type="scientific">Paradevosia tibetensis</name>
    <dbReference type="NCBI Taxonomy" id="1447062"/>
    <lineage>
        <taxon>Bacteria</taxon>
        <taxon>Pseudomonadati</taxon>
        <taxon>Pseudomonadota</taxon>
        <taxon>Alphaproteobacteria</taxon>
        <taxon>Hyphomicrobiales</taxon>
        <taxon>Devosiaceae</taxon>
        <taxon>Paradevosia</taxon>
    </lineage>
</organism>
<gene>
    <name evidence="2" type="primary">kdpF</name>
    <name evidence="2" type="ORF">FNA67_07725</name>
</gene>
<keyword evidence="1" id="KW-0472">Membrane</keyword>